<dbReference type="RefSeq" id="WP_024504335.1">
    <property type="nucleotide sequence ID" value="NZ_CP088147.1"/>
</dbReference>
<dbReference type="Proteomes" id="UP001060070">
    <property type="component" value="Chromosome"/>
</dbReference>
<evidence type="ECO:0000313" key="2">
    <source>
        <dbReference type="EMBL" id="UTU50807.1"/>
    </source>
</evidence>
<dbReference type="InterPro" id="IPR025402">
    <property type="entry name" value="DMP19_C"/>
</dbReference>
<keyword evidence="3" id="KW-1185">Reference proteome</keyword>
<evidence type="ECO:0000259" key="1">
    <source>
        <dbReference type="Pfam" id="PF14300"/>
    </source>
</evidence>
<evidence type="ECO:0000313" key="3">
    <source>
        <dbReference type="Proteomes" id="UP001060070"/>
    </source>
</evidence>
<dbReference type="EMBL" id="CP088147">
    <property type="protein sequence ID" value="UTU50807.1"/>
    <property type="molecule type" value="Genomic_DNA"/>
</dbReference>
<proteinExistence type="predicted"/>
<dbReference type="AlphaFoldDB" id="A0AB38T8Z5"/>
<accession>A0AB38T8Z5</accession>
<organism evidence="2 3">
    <name type="scientific">Mesorhizobium ciceri</name>
    <dbReference type="NCBI Taxonomy" id="39645"/>
    <lineage>
        <taxon>Bacteria</taxon>
        <taxon>Pseudomonadati</taxon>
        <taxon>Pseudomonadota</taxon>
        <taxon>Alphaproteobacteria</taxon>
        <taxon>Hyphomicrobiales</taxon>
        <taxon>Phyllobacteriaceae</taxon>
        <taxon>Mesorhizobium</taxon>
    </lineage>
</organism>
<gene>
    <name evidence="2" type="ORF">LRP29_25515</name>
</gene>
<name>A0AB38T8Z5_9HYPH</name>
<dbReference type="Gene3D" id="1.20.1420.60">
    <property type="match status" value="1"/>
</dbReference>
<sequence>MFGIFSRKKRLQQSTTISAYQPEQPTASPRVTSIVVPFSAVERAAKENYVADLVTAVMDFVTAMFDQGLYKDHEIPPSARQFFHAYLYGMEVANGGHSQFIHNYRDHLDKVTSDVHLALAGMRAENHLAILKQMVAWVREHPKEAEEQTGFEGGRADFLDGLDDLFYKEEDSVPMLARAVGWIASWPELEIVDDAECQEATLDIVMANPRREPRLRHRSVFHLKAVMTSRLEVGIGLACAALPQPEVKLGLGKGRRLGIDGEKQMTFPVVTNAGRVRLCVVTPTHAAAYQYLAADGTELQLDLGPVDSVDELLGEGAPRVGLKLSHVGADSIATVIELADEYGAPAALDLLLRRAGIDTAGAVALPSMLIPSEGGSVVSWTVAADGRLLFLVSSPNGSALLRSGAEDPLADAHRLEIEEHFVRAEADGAN</sequence>
<protein>
    <submittedName>
        <fullName evidence="2">DMP19 family protein</fullName>
    </submittedName>
</protein>
<feature type="domain" description="DNA mimic protein DMP19 C-terminal" evidence="1">
    <location>
        <begin position="74"/>
        <end position="180"/>
    </location>
</feature>
<reference evidence="2 3" key="1">
    <citation type="journal article" date="2022" name="Microbiol. Resour. Announc.">
        <title>Complete Genome Sequence of Mesorhizobium ciceri Strain R30, a Rhizobium Used as a Commercial Inoculant for Chickpea in Argentina.</title>
        <authorList>
            <person name="Foresto E."/>
            <person name="Revale S."/>
            <person name="Primo E."/>
            <person name="Nievas F."/>
            <person name="Carezzano E."/>
            <person name="Puente M."/>
            <person name="Alzari P."/>
            <person name="Mart M."/>
            <person name="Ben-Assaya M."/>
            <person name="Mornico D."/>
            <person name="Santoro M."/>
            <person name="Mart F."/>
            <person name="Giordano W."/>
            <person name="Bogino P."/>
        </authorList>
    </citation>
    <scope>NUCLEOTIDE SEQUENCE [LARGE SCALE GENOMIC DNA]</scope>
    <source>
        <strain evidence="2 3">R30</strain>
    </source>
</reference>
<dbReference type="Pfam" id="PF14300">
    <property type="entry name" value="DMP19"/>
    <property type="match status" value="1"/>
</dbReference>